<protein>
    <submittedName>
        <fullName evidence="1">Uncharacterized protein</fullName>
    </submittedName>
</protein>
<dbReference type="EMBL" id="JARJCM010000037">
    <property type="protein sequence ID" value="KAJ7037447.1"/>
    <property type="molecule type" value="Genomic_DNA"/>
</dbReference>
<organism evidence="1 2">
    <name type="scientific">Mycena alexandri</name>
    <dbReference type="NCBI Taxonomy" id="1745969"/>
    <lineage>
        <taxon>Eukaryota</taxon>
        <taxon>Fungi</taxon>
        <taxon>Dikarya</taxon>
        <taxon>Basidiomycota</taxon>
        <taxon>Agaricomycotina</taxon>
        <taxon>Agaricomycetes</taxon>
        <taxon>Agaricomycetidae</taxon>
        <taxon>Agaricales</taxon>
        <taxon>Marasmiineae</taxon>
        <taxon>Mycenaceae</taxon>
        <taxon>Mycena</taxon>
    </lineage>
</organism>
<accession>A0AAD6X5K9</accession>
<proteinExistence type="predicted"/>
<name>A0AAD6X5K9_9AGAR</name>
<gene>
    <name evidence="1" type="ORF">C8F04DRAFT_1232587</name>
</gene>
<evidence type="ECO:0000313" key="2">
    <source>
        <dbReference type="Proteomes" id="UP001218188"/>
    </source>
</evidence>
<comment type="caution">
    <text evidence="1">The sequence shown here is derived from an EMBL/GenBank/DDBJ whole genome shotgun (WGS) entry which is preliminary data.</text>
</comment>
<dbReference type="Proteomes" id="UP001218188">
    <property type="component" value="Unassembled WGS sequence"/>
</dbReference>
<evidence type="ECO:0000313" key="1">
    <source>
        <dbReference type="EMBL" id="KAJ7037447.1"/>
    </source>
</evidence>
<reference evidence="1" key="1">
    <citation type="submission" date="2023-03" db="EMBL/GenBank/DDBJ databases">
        <title>Massive genome expansion in bonnet fungi (Mycena s.s.) driven by repeated elements and novel gene families across ecological guilds.</title>
        <authorList>
            <consortium name="Lawrence Berkeley National Laboratory"/>
            <person name="Harder C.B."/>
            <person name="Miyauchi S."/>
            <person name="Viragh M."/>
            <person name="Kuo A."/>
            <person name="Thoen E."/>
            <person name="Andreopoulos B."/>
            <person name="Lu D."/>
            <person name="Skrede I."/>
            <person name="Drula E."/>
            <person name="Henrissat B."/>
            <person name="Morin E."/>
            <person name="Kohler A."/>
            <person name="Barry K."/>
            <person name="LaButti K."/>
            <person name="Morin E."/>
            <person name="Salamov A."/>
            <person name="Lipzen A."/>
            <person name="Mereny Z."/>
            <person name="Hegedus B."/>
            <person name="Baldrian P."/>
            <person name="Stursova M."/>
            <person name="Weitz H."/>
            <person name="Taylor A."/>
            <person name="Grigoriev I.V."/>
            <person name="Nagy L.G."/>
            <person name="Martin F."/>
            <person name="Kauserud H."/>
        </authorList>
    </citation>
    <scope>NUCLEOTIDE SEQUENCE</scope>
    <source>
        <strain evidence="1">CBHHK200</strain>
    </source>
</reference>
<dbReference type="AlphaFoldDB" id="A0AAD6X5K9"/>
<sequence>MISPFASKSGTNYCPSDEEVLEIQRLLVQPLSRLKAIDDKIAELQKTIEELTEERDSEIFVACLPTHRDSVMSAVEACSPGPHLQLVENRIAARAIHASSSYYRAWRAPAGEACATAS</sequence>
<keyword evidence="2" id="KW-1185">Reference proteome</keyword>